<dbReference type="FunFam" id="1.10.8.10:FF:000001">
    <property type="entry name" value="Elongation factor Ts"/>
    <property type="match status" value="1"/>
</dbReference>
<dbReference type="PANTHER" id="PTHR11741">
    <property type="entry name" value="ELONGATION FACTOR TS"/>
    <property type="match status" value="1"/>
</dbReference>
<dbReference type="NCBIfam" id="TIGR00116">
    <property type="entry name" value="tsf"/>
    <property type="match status" value="1"/>
</dbReference>
<evidence type="ECO:0000256" key="3">
    <source>
        <dbReference type="ARBA" id="ARBA00022917"/>
    </source>
</evidence>
<reference evidence="8" key="1">
    <citation type="submission" date="2020-05" db="EMBL/GenBank/DDBJ databases">
        <authorList>
            <person name="Chiriac C."/>
            <person name="Salcher M."/>
            <person name="Ghai R."/>
            <person name="Kavagutti S V."/>
        </authorList>
    </citation>
    <scope>NUCLEOTIDE SEQUENCE</scope>
</reference>
<dbReference type="Pfam" id="PF00889">
    <property type="entry name" value="EF_TS"/>
    <property type="match status" value="1"/>
</dbReference>
<keyword evidence="3" id="KW-0648">Protein biosynthesis</keyword>
<dbReference type="EMBL" id="CAEZXZ010000108">
    <property type="protein sequence ID" value="CAB4707019.1"/>
    <property type="molecule type" value="Genomic_DNA"/>
</dbReference>
<dbReference type="Gene3D" id="1.10.8.10">
    <property type="entry name" value="DNA helicase RuvA subunit, C-terminal domain"/>
    <property type="match status" value="1"/>
</dbReference>
<evidence type="ECO:0000313" key="9">
    <source>
        <dbReference type="EMBL" id="CAB5015256.1"/>
    </source>
</evidence>
<dbReference type="EMBL" id="CAFBPJ010000052">
    <property type="protein sequence ID" value="CAB5015256.1"/>
    <property type="molecule type" value="Genomic_DNA"/>
</dbReference>
<organism evidence="8">
    <name type="scientific">freshwater metagenome</name>
    <dbReference type="NCBI Taxonomy" id="449393"/>
    <lineage>
        <taxon>unclassified sequences</taxon>
        <taxon>metagenomes</taxon>
        <taxon>ecological metagenomes</taxon>
    </lineage>
</organism>
<dbReference type="AlphaFoldDB" id="A0A6J7PS38"/>
<evidence type="ECO:0000256" key="2">
    <source>
        <dbReference type="ARBA" id="ARBA00022768"/>
    </source>
</evidence>
<evidence type="ECO:0000313" key="5">
    <source>
        <dbReference type="EMBL" id="CAB4707019.1"/>
    </source>
</evidence>
<evidence type="ECO:0000313" key="7">
    <source>
        <dbReference type="EMBL" id="CAB4861438.1"/>
    </source>
</evidence>
<dbReference type="SUPFAM" id="SSF46934">
    <property type="entry name" value="UBA-like"/>
    <property type="match status" value="1"/>
</dbReference>
<dbReference type="Gene3D" id="1.10.286.20">
    <property type="match status" value="1"/>
</dbReference>
<dbReference type="InterPro" id="IPR014039">
    <property type="entry name" value="Transl_elong_EFTs/EF1B_dimer"/>
</dbReference>
<name>A0A6J7PS38_9ZZZZ</name>
<dbReference type="SUPFAM" id="SSF54713">
    <property type="entry name" value="Elongation factor Ts (EF-Ts), dimerisation domain"/>
    <property type="match status" value="2"/>
</dbReference>
<dbReference type="InterPro" id="IPR009060">
    <property type="entry name" value="UBA-like_sf"/>
</dbReference>
<dbReference type="InterPro" id="IPR036402">
    <property type="entry name" value="EF-Ts_dimer_sf"/>
</dbReference>
<evidence type="ECO:0000259" key="4">
    <source>
        <dbReference type="Pfam" id="PF00889"/>
    </source>
</evidence>
<dbReference type="EMBL" id="CAFBLV010000017">
    <property type="protein sequence ID" value="CAB4861438.1"/>
    <property type="molecule type" value="Genomic_DNA"/>
</dbReference>
<dbReference type="CDD" id="cd14275">
    <property type="entry name" value="UBA_EF-Ts"/>
    <property type="match status" value="1"/>
</dbReference>
<feature type="domain" description="Translation elongation factor EFTs/EF1B dimerisation" evidence="4">
    <location>
        <begin position="69"/>
        <end position="271"/>
    </location>
</feature>
<dbReference type="GO" id="GO:0003746">
    <property type="term" value="F:translation elongation factor activity"/>
    <property type="evidence" value="ECO:0007669"/>
    <property type="project" value="UniProtKB-KW"/>
</dbReference>
<dbReference type="EMBL" id="CAEZZA010000005">
    <property type="protein sequence ID" value="CAB4736629.1"/>
    <property type="molecule type" value="Genomic_DNA"/>
</dbReference>
<dbReference type="GO" id="GO:0005737">
    <property type="term" value="C:cytoplasm"/>
    <property type="evidence" value="ECO:0007669"/>
    <property type="project" value="UniProtKB-ARBA"/>
</dbReference>
<accession>A0A6J7PS38</accession>
<comment type="similarity">
    <text evidence="1">Belongs to the EF-Ts family.</text>
</comment>
<evidence type="ECO:0000313" key="6">
    <source>
        <dbReference type="EMBL" id="CAB4736629.1"/>
    </source>
</evidence>
<dbReference type="EMBL" id="CAFBPA010000132">
    <property type="protein sequence ID" value="CAB5008217.1"/>
    <property type="molecule type" value="Genomic_DNA"/>
</dbReference>
<dbReference type="FunFam" id="1.10.286.20:FF:000001">
    <property type="entry name" value="Elongation factor Ts"/>
    <property type="match status" value="1"/>
</dbReference>
<dbReference type="InterPro" id="IPR001816">
    <property type="entry name" value="Transl_elong_EFTs/EF1B"/>
</dbReference>
<proteinExistence type="inferred from homology"/>
<dbReference type="Gene3D" id="3.30.479.20">
    <property type="entry name" value="Elongation factor Ts, dimerisation domain"/>
    <property type="match status" value="2"/>
</dbReference>
<protein>
    <submittedName>
        <fullName evidence="8">Unannotated protein</fullName>
    </submittedName>
</protein>
<dbReference type="HAMAP" id="MF_00050">
    <property type="entry name" value="EF_Ts"/>
    <property type="match status" value="1"/>
</dbReference>
<evidence type="ECO:0000256" key="1">
    <source>
        <dbReference type="ARBA" id="ARBA00005532"/>
    </source>
</evidence>
<keyword evidence="2" id="KW-0251">Elongation factor</keyword>
<dbReference type="PANTHER" id="PTHR11741:SF0">
    <property type="entry name" value="ELONGATION FACTOR TS, MITOCHONDRIAL"/>
    <property type="match status" value="1"/>
</dbReference>
<evidence type="ECO:0000313" key="8">
    <source>
        <dbReference type="EMBL" id="CAB5008217.1"/>
    </source>
</evidence>
<gene>
    <name evidence="5" type="ORF">UFOPK2625_00795</name>
    <name evidence="6" type="ORF">UFOPK2809_00073</name>
    <name evidence="7" type="ORF">UFOPK3425_00177</name>
    <name evidence="8" type="ORF">UFOPK4043_00923</name>
    <name evidence="9" type="ORF">UFOPK4092_00613</name>
</gene>
<sequence length="272" mass="28468">MANITAAEVKKLRDATAAGMMECKRALEEADGDFDKAVEILRISGAAKAAKRGAERTVSNGLVAADGNAMIELLCETDFVAKSADFQTLSAAIVKTAAAGQIGDISALGAASLADGRTVADAIAELAGVIGEKIELGKVVVLTPPVALYLHRRASDLPPQVGVLVAYTGDEEAARGAAMQVAAMRPQFVTREEVPADVVENERRIAEATAKEEGKPEAALSKIVEGRVNGFYKDTVLLEQPSVVDNKRSVAQVLDDAKTTVTAFARFEAGQS</sequence>